<evidence type="ECO:0000259" key="10">
    <source>
        <dbReference type="PROSITE" id="PS51464"/>
    </source>
</evidence>
<dbReference type="InterPro" id="IPR001347">
    <property type="entry name" value="SIS_dom"/>
</dbReference>
<dbReference type="RefSeq" id="WP_002896838.1">
    <property type="nucleotide sequence ID" value="NZ_CAJGXN010000053.1"/>
</dbReference>
<dbReference type="UniPathway" id="UPA00041">
    <property type="reaction ID" value="UER00436"/>
</dbReference>
<dbReference type="Proteomes" id="UP000865592">
    <property type="component" value="Unassembled WGS sequence"/>
</dbReference>
<dbReference type="GO" id="GO:0005737">
    <property type="term" value="C:cytoplasm"/>
    <property type="evidence" value="ECO:0007669"/>
    <property type="project" value="UniProtKB-SubCell"/>
</dbReference>
<dbReference type="GO" id="GO:0097367">
    <property type="term" value="F:carbohydrate derivative binding"/>
    <property type="evidence" value="ECO:0007669"/>
    <property type="project" value="InterPro"/>
</dbReference>
<evidence type="ECO:0000256" key="9">
    <source>
        <dbReference type="HAMAP-Rule" id="MF_00067"/>
    </source>
</evidence>
<dbReference type="SUPFAM" id="SSF53697">
    <property type="entry name" value="SIS domain"/>
    <property type="match status" value="1"/>
</dbReference>
<dbReference type="GO" id="GO:0005975">
    <property type="term" value="P:carbohydrate metabolic process"/>
    <property type="evidence" value="ECO:0007669"/>
    <property type="project" value="UniProtKB-UniRule"/>
</dbReference>
<dbReference type="GO" id="GO:2001061">
    <property type="term" value="P:D-glycero-D-manno-heptose 7-phosphate biosynthetic process"/>
    <property type="evidence" value="ECO:0007669"/>
    <property type="project" value="UniProtKB-UniPathway"/>
</dbReference>
<dbReference type="Pfam" id="PF13580">
    <property type="entry name" value="SIS_2"/>
    <property type="match status" value="1"/>
</dbReference>
<dbReference type="PANTHER" id="PTHR30390:SF6">
    <property type="entry name" value="DNAA INITIATOR-ASSOCIATING PROTEIN DIAA"/>
    <property type="match status" value="1"/>
</dbReference>
<feature type="binding site" evidence="9">
    <location>
        <begin position="122"/>
        <end position="124"/>
    </location>
    <ligand>
        <name>substrate</name>
    </ligand>
</feature>
<evidence type="ECO:0000313" key="13">
    <source>
        <dbReference type="Proteomes" id="UP000335162"/>
    </source>
</evidence>
<accession>A0A3X8VLM6</accession>
<dbReference type="HAMAP" id="MF_00067">
    <property type="entry name" value="GmhA"/>
    <property type="match status" value="1"/>
</dbReference>
<name>A0A3X8VLM6_CAMJU</name>
<sequence length="201" mass="21833">MENLNSYIKEHFQESILVKEQILKDENLITLIKNASLEVIKAYKNGNKTLLAGNGGSAADAQHIAGEFVSRFYFDRPGIASIALTTDTSILTAIGNDYGYENLFARQVQAQGVKGDVFIGISTSGNSKNILKALELCKQKEIISIGLSGANGGDMNELCDYCIKVPSTCTPRIQEAHILIGHIICAIVEEELFGKGFSCKQ</sequence>
<keyword evidence="6 9" id="KW-0862">Zinc</keyword>
<feature type="binding site" evidence="9">
    <location>
        <position position="127"/>
    </location>
    <ligand>
        <name>substrate</name>
    </ligand>
</feature>
<feature type="binding site" evidence="9">
    <location>
        <position position="67"/>
    </location>
    <ligand>
        <name>substrate</name>
    </ligand>
</feature>
<dbReference type="InterPro" id="IPR004515">
    <property type="entry name" value="Phosphoheptose_Isoase"/>
</dbReference>
<comment type="miscellaneous">
    <text evidence="9">The reaction produces a racemic mixture of D-glycero-alpha-D-manno-heptose 7-phosphate and D-glycero-beta-D-manno-heptose 7-phosphate.</text>
</comment>
<reference evidence="11 13" key="2">
    <citation type="submission" date="2018-05" db="EMBL/GenBank/DDBJ databases">
        <authorList>
            <consortium name="NARMS: The National Antimicrobial Resistance Monitoring System"/>
        </authorList>
    </citation>
    <scope>NUCLEOTIDE SEQUENCE [LARGE SCALE GENOMIC DNA]</scope>
    <source>
        <strain evidence="11 13">FSIS1607212</strain>
    </source>
</reference>
<comment type="catalytic activity">
    <reaction evidence="1 9">
        <text>2 D-sedoheptulose 7-phosphate = D-glycero-alpha-D-manno-heptose 7-phosphate + D-glycero-beta-D-manno-heptose 7-phosphate</text>
        <dbReference type="Rhea" id="RHEA:27489"/>
        <dbReference type="ChEBI" id="CHEBI:57483"/>
        <dbReference type="ChEBI" id="CHEBI:60203"/>
        <dbReference type="ChEBI" id="CHEBI:60204"/>
        <dbReference type="EC" id="5.3.1.28"/>
    </reaction>
</comment>
<dbReference type="InterPro" id="IPR046348">
    <property type="entry name" value="SIS_dom_sf"/>
</dbReference>
<dbReference type="PANTHER" id="PTHR30390">
    <property type="entry name" value="SEDOHEPTULOSE 7-PHOSPHATE ISOMERASE / DNAA INITIATOR-ASSOCIATING FACTOR FOR REPLICATION INITIATION"/>
    <property type="match status" value="1"/>
</dbReference>
<evidence type="ECO:0000256" key="1">
    <source>
        <dbReference type="ARBA" id="ARBA00000348"/>
    </source>
</evidence>
<evidence type="ECO:0000313" key="11">
    <source>
        <dbReference type="EMBL" id="EAL3736152.1"/>
    </source>
</evidence>
<comment type="function">
    <text evidence="9">Catalyzes the isomerization of sedoheptulose 7-phosphate in D-glycero-D-manno-heptose 7-phosphate.</text>
</comment>
<evidence type="ECO:0000313" key="14">
    <source>
        <dbReference type="Proteomes" id="UP000865592"/>
    </source>
</evidence>
<dbReference type="EMBL" id="MKBD01000024">
    <property type="protein sequence ID" value="OEY01546.1"/>
    <property type="molecule type" value="Genomic_DNA"/>
</dbReference>
<feature type="domain" description="SIS" evidence="10">
    <location>
        <begin position="39"/>
        <end position="198"/>
    </location>
</feature>
<evidence type="ECO:0000256" key="3">
    <source>
        <dbReference type="ARBA" id="ARBA00009894"/>
    </source>
</evidence>
<evidence type="ECO:0000256" key="6">
    <source>
        <dbReference type="ARBA" id="ARBA00022833"/>
    </source>
</evidence>
<evidence type="ECO:0000313" key="12">
    <source>
        <dbReference type="EMBL" id="OEY01546.1"/>
    </source>
</evidence>
<feature type="binding site" evidence="9">
    <location>
        <position position="63"/>
    </location>
    <ligand>
        <name>Zn(2+)</name>
        <dbReference type="ChEBI" id="CHEBI:29105"/>
    </ligand>
</feature>
<keyword evidence="7 9" id="KW-0413">Isomerase</keyword>
<dbReference type="InterPro" id="IPR035461">
    <property type="entry name" value="GmhA/DiaA"/>
</dbReference>
<proteinExistence type="inferred from homology"/>
<evidence type="ECO:0000256" key="5">
    <source>
        <dbReference type="ARBA" id="ARBA00022723"/>
    </source>
</evidence>
<feature type="binding site" evidence="9">
    <location>
        <position position="182"/>
    </location>
    <ligand>
        <name>Zn(2+)</name>
        <dbReference type="ChEBI" id="CHEBI:29105"/>
    </ligand>
</feature>
<dbReference type="GO" id="GO:0008270">
    <property type="term" value="F:zinc ion binding"/>
    <property type="evidence" value="ECO:0007669"/>
    <property type="project" value="UniProtKB-UniRule"/>
</dbReference>
<comment type="subcellular location">
    <subcellularLocation>
        <location evidence="2 9">Cytoplasm</location>
    </subcellularLocation>
</comment>
<evidence type="ECO:0000256" key="8">
    <source>
        <dbReference type="ARBA" id="ARBA00023277"/>
    </source>
</evidence>
<dbReference type="Gene3D" id="3.40.50.10490">
    <property type="entry name" value="Glucose-6-phosphate isomerase like protein, domain 1"/>
    <property type="match status" value="1"/>
</dbReference>
<evidence type="ECO:0000256" key="2">
    <source>
        <dbReference type="ARBA" id="ARBA00004496"/>
    </source>
</evidence>
<dbReference type="GO" id="GO:0008968">
    <property type="term" value="F:D-sedoheptulose 7-phosphate isomerase activity"/>
    <property type="evidence" value="ECO:0007669"/>
    <property type="project" value="UniProtKB-UniRule"/>
</dbReference>
<comment type="pathway">
    <text evidence="9">Carbohydrate biosynthesis; D-glycero-D-manno-heptose 7-phosphate biosynthesis; D-glycero-alpha-D-manno-heptose 7-phosphate and D-glycero-beta-D-manno-heptose 7-phosphate from sedoheptulose 7-phosphate: step 1/1.</text>
</comment>
<evidence type="ECO:0000256" key="4">
    <source>
        <dbReference type="ARBA" id="ARBA00022490"/>
    </source>
</evidence>
<dbReference type="EMBL" id="AACNRY010000030">
    <property type="protein sequence ID" value="EAL3736152.1"/>
    <property type="molecule type" value="Genomic_DNA"/>
</dbReference>
<protein>
    <recommendedName>
        <fullName evidence="9">Phosphoheptose isomerase</fullName>
        <ecNumber evidence="9">5.3.1.28</ecNumber>
    </recommendedName>
    <alternativeName>
        <fullName evidence="9">Sedoheptulose 7-phosphate isomerase</fullName>
    </alternativeName>
</protein>
<keyword evidence="4 9" id="KW-0963">Cytoplasm</keyword>
<feature type="binding site" evidence="9">
    <location>
        <begin position="96"/>
        <end position="97"/>
    </location>
    <ligand>
        <name>substrate</name>
    </ligand>
</feature>
<reference evidence="12 14" key="1">
    <citation type="submission" date="2016-09" db="EMBL/GenBank/DDBJ databases">
        <title>Campylobacter genomics.</title>
        <authorList>
            <person name="Weis A.M."/>
            <person name="Weimer B.C."/>
            <person name="Gilpin B."/>
            <person name="Huang B.C."/>
            <person name="Kong N."/>
        </authorList>
    </citation>
    <scope>NUCLEOTIDE SEQUENCE [LARGE SCALE GENOMIC DNA]</scope>
    <source>
        <strain evidence="12 14">BCW_4735</strain>
    </source>
</reference>
<feature type="binding site" evidence="9">
    <location>
        <position position="174"/>
    </location>
    <ligand>
        <name>substrate</name>
    </ligand>
</feature>
<organism evidence="11 13">
    <name type="scientific">Campylobacter jejuni</name>
    <dbReference type="NCBI Taxonomy" id="197"/>
    <lineage>
        <taxon>Bacteria</taxon>
        <taxon>Pseudomonadati</taxon>
        <taxon>Campylobacterota</taxon>
        <taxon>Epsilonproteobacteria</taxon>
        <taxon>Campylobacterales</taxon>
        <taxon>Campylobacteraceae</taxon>
        <taxon>Campylobacter</taxon>
    </lineage>
</organism>
<dbReference type="InterPro" id="IPR050099">
    <property type="entry name" value="SIS_GmhA/DiaA_subfam"/>
</dbReference>
<keyword evidence="5 9" id="KW-0479">Metal-binding</keyword>
<dbReference type="CDD" id="cd05006">
    <property type="entry name" value="SIS_GmhA"/>
    <property type="match status" value="1"/>
</dbReference>
<feature type="binding site" evidence="9">
    <location>
        <position position="174"/>
    </location>
    <ligand>
        <name>Zn(2+)</name>
        <dbReference type="ChEBI" id="CHEBI:29105"/>
    </ligand>
</feature>
<comment type="cofactor">
    <cofactor evidence="9">
        <name>Zn(2+)</name>
        <dbReference type="ChEBI" id="CHEBI:29105"/>
    </cofactor>
    <text evidence="9">Binds 1 zinc ion per subunit.</text>
</comment>
<dbReference type="PROSITE" id="PS51464">
    <property type="entry name" value="SIS"/>
    <property type="match status" value="1"/>
</dbReference>
<comment type="caution">
    <text evidence="11">The sequence shown here is derived from an EMBL/GenBank/DDBJ whole genome shotgun (WGS) entry which is preliminary data.</text>
</comment>
<dbReference type="Proteomes" id="UP000335162">
    <property type="component" value="Unassembled WGS sequence"/>
</dbReference>
<comment type="similarity">
    <text evidence="3 9">Belongs to the SIS family. GmhA subfamily.</text>
</comment>
<feature type="binding site" evidence="9">
    <location>
        <position position="67"/>
    </location>
    <ligand>
        <name>Zn(2+)</name>
        <dbReference type="ChEBI" id="CHEBI:29105"/>
    </ligand>
</feature>
<dbReference type="EC" id="5.3.1.28" evidence="9"/>
<feature type="binding site" evidence="9">
    <location>
        <begin position="54"/>
        <end position="56"/>
    </location>
    <ligand>
        <name>substrate</name>
    </ligand>
</feature>
<dbReference type="AlphaFoldDB" id="A0A3X8VLM6"/>
<evidence type="ECO:0000256" key="7">
    <source>
        <dbReference type="ARBA" id="ARBA00023235"/>
    </source>
</evidence>
<gene>
    <name evidence="9" type="primary">gmhA</name>
    <name evidence="12" type="ORF">A0K99_07030</name>
    <name evidence="11" type="ORF">BFD99_09260</name>
</gene>
<keyword evidence="8 9" id="KW-0119">Carbohydrate metabolism</keyword>